<keyword evidence="3" id="KW-1133">Transmembrane helix</keyword>
<dbReference type="PANTHER" id="PTHR45710">
    <property type="entry name" value="C-TYPE LECTIN DOMAIN-CONTAINING PROTEIN 180"/>
    <property type="match status" value="1"/>
</dbReference>
<dbReference type="GeneID" id="129344689"/>
<evidence type="ECO:0000313" key="6">
    <source>
        <dbReference type="RefSeq" id="XP_054857497.1"/>
    </source>
</evidence>
<evidence type="ECO:0000256" key="2">
    <source>
        <dbReference type="ARBA" id="ARBA00022734"/>
    </source>
</evidence>
<dbReference type="Gene3D" id="3.10.100.10">
    <property type="entry name" value="Mannose-Binding Protein A, subunit A"/>
    <property type="match status" value="1"/>
</dbReference>
<dbReference type="KEGG" id="emc:129344689"/>
<dbReference type="InterPro" id="IPR001304">
    <property type="entry name" value="C-type_lectin-like"/>
</dbReference>
<dbReference type="GO" id="GO:0030246">
    <property type="term" value="F:carbohydrate binding"/>
    <property type="evidence" value="ECO:0007669"/>
    <property type="project" value="UniProtKB-KW"/>
</dbReference>
<dbReference type="PROSITE" id="PS50041">
    <property type="entry name" value="C_TYPE_LECTIN_2"/>
    <property type="match status" value="1"/>
</dbReference>
<dbReference type="Proteomes" id="UP001190640">
    <property type="component" value="Chromosome 17"/>
</dbReference>
<dbReference type="InterPro" id="IPR033992">
    <property type="entry name" value="NKR-like_CTLD"/>
</dbReference>
<keyword evidence="3" id="KW-0472">Membrane</keyword>
<name>A0AA97KJN8_EUBMA</name>
<dbReference type="InterPro" id="IPR016186">
    <property type="entry name" value="C-type_lectin-like/link_sf"/>
</dbReference>
<evidence type="ECO:0000256" key="1">
    <source>
        <dbReference type="ARBA" id="ARBA00004401"/>
    </source>
</evidence>
<dbReference type="AlphaFoldDB" id="A0AA97KJN8"/>
<dbReference type="CDD" id="cd03593">
    <property type="entry name" value="CLECT_NK_receptors_like"/>
    <property type="match status" value="1"/>
</dbReference>
<organism evidence="5 6">
    <name type="scientific">Eublepharis macularius</name>
    <name type="common">Leopard gecko</name>
    <name type="synonym">Cyrtodactylus macularius</name>
    <dbReference type="NCBI Taxonomy" id="481883"/>
    <lineage>
        <taxon>Eukaryota</taxon>
        <taxon>Metazoa</taxon>
        <taxon>Chordata</taxon>
        <taxon>Craniata</taxon>
        <taxon>Vertebrata</taxon>
        <taxon>Euteleostomi</taxon>
        <taxon>Lepidosauria</taxon>
        <taxon>Squamata</taxon>
        <taxon>Bifurcata</taxon>
        <taxon>Gekkota</taxon>
        <taxon>Eublepharidae</taxon>
        <taxon>Eublepharinae</taxon>
        <taxon>Eublepharis</taxon>
    </lineage>
</organism>
<dbReference type="InterPro" id="IPR050828">
    <property type="entry name" value="C-type_lectin/matrix_domain"/>
</dbReference>
<evidence type="ECO:0000313" key="5">
    <source>
        <dbReference type="Proteomes" id="UP001190640"/>
    </source>
</evidence>
<dbReference type="Pfam" id="PF00059">
    <property type="entry name" value="Lectin_C"/>
    <property type="match status" value="1"/>
</dbReference>
<dbReference type="PANTHER" id="PTHR45710:SF35">
    <property type="entry name" value="C-TYPE LECTIN DOMAIN FAMILY 2 MEMBER D"/>
    <property type="match status" value="1"/>
</dbReference>
<comment type="subcellular location">
    <subcellularLocation>
        <location evidence="1">Cell membrane</location>
        <topology evidence="1">Single-pass type II membrane protein</topology>
    </subcellularLocation>
</comment>
<dbReference type="SUPFAM" id="SSF56436">
    <property type="entry name" value="C-type lectin-like"/>
    <property type="match status" value="1"/>
</dbReference>
<proteinExistence type="predicted"/>
<dbReference type="RefSeq" id="XP_054857497.1">
    <property type="nucleotide sequence ID" value="XM_055001522.1"/>
</dbReference>
<dbReference type="GO" id="GO:0005886">
    <property type="term" value="C:plasma membrane"/>
    <property type="evidence" value="ECO:0007669"/>
    <property type="project" value="UniProtKB-SubCell"/>
</dbReference>
<sequence length="233" mass="26075">MKGSLNPLQGNLENGPKNVVSDQAILFLNGYSRTRKSLVETKRTLKVVLNRCKGSVQSLADRSDSEVTKKDIAFLVTLAVLLLISIAFNIYLAAKRQRLQAALSNSCPRGWVRSEGRCYFFSDTEQTWDAGQSHCFSYGGSLVLMDTPQERDFVMRSEDLTDYWIGLRREEVGQPWKQPNGSLFSDWFPIGGEGLCAYLSSKEVSSTRCVNSQRWICSRLVGASLPRSSEDVV</sequence>
<reference evidence="6" key="1">
    <citation type="submission" date="2025-08" db="UniProtKB">
        <authorList>
            <consortium name="RefSeq"/>
        </authorList>
    </citation>
    <scope>IDENTIFICATION</scope>
    <source>
        <tissue evidence="6">Blood</tissue>
    </source>
</reference>
<feature type="domain" description="C-type lectin" evidence="4">
    <location>
        <begin position="114"/>
        <end position="218"/>
    </location>
</feature>
<keyword evidence="2" id="KW-0430">Lectin</keyword>
<dbReference type="SMART" id="SM00034">
    <property type="entry name" value="CLECT"/>
    <property type="match status" value="1"/>
</dbReference>
<accession>A0AA97KJN8</accession>
<gene>
    <name evidence="6" type="primary">LOC129344689</name>
</gene>
<feature type="transmembrane region" description="Helical" evidence="3">
    <location>
        <begin position="72"/>
        <end position="94"/>
    </location>
</feature>
<dbReference type="InterPro" id="IPR016187">
    <property type="entry name" value="CTDL_fold"/>
</dbReference>
<protein>
    <submittedName>
        <fullName evidence="6">C-type lectin domain family 2 member D-like</fullName>
    </submittedName>
</protein>
<keyword evidence="5" id="KW-1185">Reference proteome</keyword>
<evidence type="ECO:0000259" key="4">
    <source>
        <dbReference type="PROSITE" id="PS50041"/>
    </source>
</evidence>
<keyword evidence="3" id="KW-0812">Transmembrane</keyword>
<evidence type="ECO:0000256" key="3">
    <source>
        <dbReference type="SAM" id="Phobius"/>
    </source>
</evidence>